<dbReference type="Proteomes" id="UP001564760">
    <property type="component" value="Unassembled WGS sequence"/>
</dbReference>
<proteinExistence type="predicted"/>
<feature type="signal peptide" evidence="1">
    <location>
        <begin position="1"/>
        <end position="19"/>
    </location>
</feature>
<evidence type="ECO:0000313" key="2">
    <source>
        <dbReference type="EMBL" id="MEY8017839.1"/>
    </source>
</evidence>
<dbReference type="RefSeq" id="WP_369740194.1">
    <property type="nucleotide sequence ID" value="NZ_JBGEDP010000001.1"/>
</dbReference>
<protein>
    <submittedName>
        <fullName evidence="2">Uncharacterized protein</fullName>
    </submittedName>
</protein>
<comment type="caution">
    <text evidence="2">The sequence shown here is derived from an EMBL/GenBank/DDBJ whole genome shotgun (WGS) entry which is preliminary data.</text>
</comment>
<dbReference type="EMBL" id="JBGEDP010000001">
    <property type="protein sequence ID" value="MEY8017839.1"/>
    <property type="molecule type" value="Genomic_DNA"/>
</dbReference>
<sequence>MCLALAAAAAAGLAAPVGADPSSFNVLSCSCPQPAPRGGPVVTDQINRGIETALTDLEGISVPQ</sequence>
<evidence type="ECO:0000313" key="3">
    <source>
        <dbReference type="Proteomes" id="UP001564760"/>
    </source>
</evidence>
<gene>
    <name evidence="2" type="ORF">AB8998_24130</name>
</gene>
<reference evidence="2 3" key="1">
    <citation type="submission" date="2024-08" db="EMBL/GenBank/DDBJ databases">
        <title>Mycobacterium servetensis sp. nov., a novel rapid-growing mycobacterial species recovered from a human patient in Zaragoza, Spain.</title>
        <authorList>
            <person name="Tristancho-Baro A.I."/>
            <person name="Buenestado-Serrano S."/>
            <person name="Garcia De Viedma D."/>
            <person name="Milagro-Beamonte A."/>
            <person name="Burillo N."/>
            <person name="Sanz S."/>
            <person name="Lopez-Calleja A.I."/>
            <person name="Penas-Utrilla D."/>
            <person name="Guardingo M."/>
            <person name="Garcia M.J."/>
            <person name="Vinuelas-Bayon J."/>
        </authorList>
    </citation>
    <scope>NUCLEOTIDE SEQUENCE [LARGE SCALE GENOMIC DNA]</scope>
    <source>
        <strain evidence="3">HUMS_12744610</strain>
    </source>
</reference>
<organism evidence="2 3">
    <name type="scientific">Mycobacterium servetii</name>
    <dbReference type="NCBI Taxonomy" id="3237418"/>
    <lineage>
        <taxon>Bacteria</taxon>
        <taxon>Bacillati</taxon>
        <taxon>Actinomycetota</taxon>
        <taxon>Actinomycetes</taxon>
        <taxon>Mycobacteriales</taxon>
        <taxon>Mycobacteriaceae</taxon>
        <taxon>Mycobacterium</taxon>
    </lineage>
</organism>
<keyword evidence="3" id="KW-1185">Reference proteome</keyword>
<evidence type="ECO:0000256" key="1">
    <source>
        <dbReference type="SAM" id="SignalP"/>
    </source>
</evidence>
<accession>A0ABV4C5L9</accession>
<keyword evidence="1" id="KW-0732">Signal</keyword>
<feature type="chain" id="PRO_5045060654" evidence="1">
    <location>
        <begin position="20"/>
        <end position="64"/>
    </location>
</feature>
<name>A0ABV4C5L9_9MYCO</name>